<dbReference type="PANTHER" id="PTHR23289">
    <property type="entry name" value="CYTOCHROME C OXIDASE ASSEMBLY PROTEIN COX15"/>
    <property type="match status" value="1"/>
</dbReference>
<sequence length="510" mass="54983">MDLGLGLTYVSFSLPSPFSSKCLHASTPKINLLRPRFASVKAADIPQTTAPKRVKSTPASVQKNAPPLVTKGASALAKDAFNDAATKTPTSKSPPQNTLPPPPTEEDASSAPLPPPTPAVGIWLMSSAVLVLVVVVVGGITRLTESGLSITEWRPITGVVPPLSKEAWDKEFEKYKATPEFKMLNHSMTVDEFKRIFYMEWGHRILGRLIGLTFVVPLAYFTATKKISKPLALKLSGLGLLIGAQGALGWYMVRSGLEDSLLETPGAVPRVSHYRLAAHLSMAFALYLGMFSTGMAIIKDWRFVRTGSAGGLPLASFDQALNNPLVKRFKSLSWVLTGLVLLTALSGVFVAGLDAGLIYNEWPLMAGGLAPPADELLSPTYAQNPDKSDLWRNFFDNPSLVQFDHRMLATSTYAGMAFLFAQTMRPAWRSVIPPLALTSARAAFAMANVQVLLGITTLLYMVPVPLAAAHQGGSILLLSAMLQLLIALRRPGAAARAWRTWKTSKVPPVA</sequence>
<feature type="transmembrane region" description="Helical" evidence="13">
    <location>
        <begin position="468"/>
        <end position="488"/>
    </location>
</feature>
<dbReference type="GO" id="GO:0046872">
    <property type="term" value="F:metal ion binding"/>
    <property type="evidence" value="ECO:0007669"/>
    <property type="project" value="UniProtKB-KW"/>
</dbReference>
<dbReference type="EMBL" id="JACAZF010000006">
    <property type="protein sequence ID" value="KAF7301545.1"/>
    <property type="molecule type" value="Genomic_DNA"/>
</dbReference>
<dbReference type="InterPro" id="IPR003780">
    <property type="entry name" value="COX15/CtaA_fam"/>
</dbReference>
<feature type="transmembrane region" description="Helical" evidence="13">
    <location>
        <begin position="120"/>
        <end position="140"/>
    </location>
</feature>
<dbReference type="HAMAP" id="MF_01665">
    <property type="entry name" value="HemeA_synth_type2"/>
    <property type="match status" value="1"/>
</dbReference>
<reference evidence="14" key="1">
    <citation type="submission" date="2020-05" db="EMBL/GenBank/DDBJ databases">
        <title>Mycena genomes resolve the evolution of fungal bioluminescence.</title>
        <authorList>
            <person name="Tsai I.J."/>
        </authorList>
    </citation>
    <scope>NUCLEOTIDE SEQUENCE</scope>
    <source>
        <strain evidence="14">171206Taipei</strain>
    </source>
</reference>
<evidence type="ECO:0000256" key="6">
    <source>
        <dbReference type="ARBA" id="ARBA00023002"/>
    </source>
</evidence>
<dbReference type="InterPro" id="IPR023754">
    <property type="entry name" value="HemeA_Synthase_type2"/>
</dbReference>
<keyword evidence="6" id="KW-0560">Oxidoreductase</keyword>
<accession>A0A8H6SMF9</accession>
<keyword evidence="5 13" id="KW-1133">Transmembrane helix</keyword>
<evidence type="ECO:0000256" key="7">
    <source>
        <dbReference type="ARBA" id="ARBA00023004"/>
    </source>
</evidence>
<keyword evidence="7" id="KW-0408">Iron</keyword>
<evidence type="ECO:0000256" key="8">
    <source>
        <dbReference type="ARBA" id="ARBA00023133"/>
    </source>
</evidence>
<evidence type="ECO:0000256" key="4">
    <source>
        <dbReference type="ARBA" id="ARBA00022723"/>
    </source>
</evidence>
<keyword evidence="3 13" id="KW-0812">Transmembrane</keyword>
<keyword evidence="9 13" id="KW-0472">Membrane</keyword>
<dbReference type="AlphaFoldDB" id="A0A8H6SMF9"/>
<keyword evidence="8" id="KW-0350">Heme biosynthesis</keyword>
<evidence type="ECO:0000256" key="2">
    <source>
        <dbReference type="ARBA" id="ARBA00004141"/>
    </source>
</evidence>
<feature type="transmembrane region" description="Helical" evidence="13">
    <location>
        <begin position="205"/>
        <end position="223"/>
    </location>
</feature>
<dbReference type="GO" id="GO:0016653">
    <property type="term" value="F:oxidoreductase activity, acting on NAD(P)H, heme protein as acceptor"/>
    <property type="evidence" value="ECO:0007669"/>
    <property type="project" value="TreeGrafter"/>
</dbReference>
<comment type="pathway">
    <text evidence="10">Porphyrin-containing compound metabolism; heme A biosynthesis; heme A from heme O: step 1/1.</text>
</comment>
<keyword evidence="4" id="KW-0479">Metal-binding</keyword>
<comment type="caution">
    <text evidence="14">The sequence shown here is derived from an EMBL/GenBank/DDBJ whole genome shotgun (WGS) entry which is preliminary data.</text>
</comment>
<evidence type="ECO:0000256" key="13">
    <source>
        <dbReference type="SAM" id="Phobius"/>
    </source>
</evidence>
<comment type="cofactor">
    <cofactor evidence="1">
        <name>heme b</name>
        <dbReference type="ChEBI" id="CHEBI:60344"/>
    </cofactor>
</comment>
<dbReference type="GeneID" id="59346417"/>
<feature type="transmembrane region" description="Helical" evidence="13">
    <location>
        <begin position="334"/>
        <end position="359"/>
    </location>
</feature>
<evidence type="ECO:0000256" key="1">
    <source>
        <dbReference type="ARBA" id="ARBA00001970"/>
    </source>
</evidence>
<comment type="subcellular location">
    <subcellularLocation>
        <location evidence="2">Membrane</location>
        <topology evidence="2">Multi-pass membrane protein</topology>
    </subcellularLocation>
</comment>
<dbReference type="Pfam" id="PF02628">
    <property type="entry name" value="COX15-CtaA"/>
    <property type="match status" value="1"/>
</dbReference>
<dbReference type="Proteomes" id="UP000636479">
    <property type="component" value="Unassembled WGS sequence"/>
</dbReference>
<feature type="transmembrane region" description="Helical" evidence="13">
    <location>
        <begin position="273"/>
        <end position="298"/>
    </location>
</feature>
<evidence type="ECO:0000256" key="11">
    <source>
        <dbReference type="ARBA" id="ARBA00048044"/>
    </source>
</evidence>
<evidence type="ECO:0000256" key="9">
    <source>
        <dbReference type="ARBA" id="ARBA00023136"/>
    </source>
</evidence>
<proteinExistence type="inferred from homology"/>
<dbReference type="RefSeq" id="XP_037219545.1">
    <property type="nucleotide sequence ID" value="XM_037363901.1"/>
</dbReference>
<feature type="region of interest" description="Disordered" evidence="12">
    <location>
        <begin position="48"/>
        <end position="68"/>
    </location>
</feature>
<feature type="region of interest" description="Disordered" evidence="12">
    <location>
        <begin position="85"/>
        <end position="113"/>
    </location>
</feature>
<evidence type="ECO:0000313" key="14">
    <source>
        <dbReference type="EMBL" id="KAF7301545.1"/>
    </source>
</evidence>
<protein>
    <submittedName>
        <fullName evidence="14">Electron transfer protein 1</fullName>
    </submittedName>
</protein>
<organism evidence="14 15">
    <name type="scientific">Mycena indigotica</name>
    <dbReference type="NCBI Taxonomy" id="2126181"/>
    <lineage>
        <taxon>Eukaryota</taxon>
        <taxon>Fungi</taxon>
        <taxon>Dikarya</taxon>
        <taxon>Basidiomycota</taxon>
        <taxon>Agaricomycotina</taxon>
        <taxon>Agaricomycetes</taxon>
        <taxon>Agaricomycetidae</taxon>
        <taxon>Agaricales</taxon>
        <taxon>Marasmiineae</taxon>
        <taxon>Mycenaceae</taxon>
        <taxon>Mycena</taxon>
    </lineage>
</organism>
<evidence type="ECO:0000256" key="12">
    <source>
        <dbReference type="SAM" id="MobiDB-lite"/>
    </source>
</evidence>
<dbReference type="GO" id="GO:0005743">
    <property type="term" value="C:mitochondrial inner membrane"/>
    <property type="evidence" value="ECO:0007669"/>
    <property type="project" value="TreeGrafter"/>
</dbReference>
<feature type="transmembrane region" description="Helical" evidence="13">
    <location>
        <begin position="442"/>
        <end position="462"/>
    </location>
</feature>
<dbReference type="GO" id="GO:0006784">
    <property type="term" value="P:heme A biosynthetic process"/>
    <property type="evidence" value="ECO:0007669"/>
    <property type="project" value="InterPro"/>
</dbReference>
<dbReference type="PANTHER" id="PTHR23289:SF2">
    <property type="entry name" value="CYTOCHROME C OXIDASE ASSEMBLY PROTEIN COX15 HOMOLOG"/>
    <property type="match status" value="1"/>
</dbReference>
<evidence type="ECO:0000313" key="15">
    <source>
        <dbReference type="Proteomes" id="UP000636479"/>
    </source>
</evidence>
<comment type="catalytic activity">
    <reaction evidence="11">
        <text>Fe(II)-heme o + 2 A + H2O = Fe(II)-heme a + 2 AH2</text>
        <dbReference type="Rhea" id="RHEA:63388"/>
        <dbReference type="ChEBI" id="CHEBI:13193"/>
        <dbReference type="ChEBI" id="CHEBI:15377"/>
        <dbReference type="ChEBI" id="CHEBI:17499"/>
        <dbReference type="ChEBI" id="CHEBI:60530"/>
        <dbReference type="ChEBI" id="CHEBI:61715"/>
        <dbReference type="EC" id="1.17.99.9"/>
    </reaction>
    <physiologicalReaction direction="left-to-right" evidence="11">
        <dbReference type="Rhea" id="RHEA:63389"/>
    </physiologicalReaction>
</comment>
<name>A0A8H6SMF9_9AGAR</name>
<dbReference type="OrthoDB" id="1726137at2759"/>
<evidence type="ECO:0000256" key="5">
    <source>
        <dbReference type="ARBA" id="ARBA00022989"/>
    </source>
</evidence>
<feature type="transmembrane region" description="Helical" evidence="13">
    <location>
        <begin position="403"/>
        <end position="421"/>
    </location>
</feature>
<evidence type="ECO:0000256" key="3">
    <source>
        <dbReference type="ARBA" id="ARBA00022692"/>
    </source>
</evidence>
<evidence type="ECO:0000256" key="10">
    <source>
        <dbReference type="ARBA" id="ARBA00044501"/>
    </source>
</evidence>
<keyword evidence="15" id="KW-1185">Reference proteome</keyword>
<gene>
    <name evidence="14" type="ORF">MIND_00720000</name>
</gene>
<dbReference type="GO" id="GO:0120547">
    <property type="term" value="F:heme A synthase activity"/>
    <property type="evidence" value="ECO:0007669"/>
    <property type="project" value="UniProtKB-EC"/>
</dbReference>